<evidence type="ECO:0000313" key="1">
    <source>
        <dbReference type="EMBL" id="RKR80530.1"/>
    </source>
</evidence>
<proteinExistence type="predicted"/>
<sequence length="109" mass="11887">MVCGPVSVIGGYTADIDHLIPVECWATYCEASILAARYGDTITKVFFASQRANYLIGGYEGRANLATDYNDSGVSYGKVPVCFYVIKPIRQRKIRCSHAPVYSFGSTGC</sequence>
<comment type="caution">
    <text evidence="1">The sequence shown here is derived from an EMBL/GenBank/DDBJ whole genome shotgun (WGS) entry which is preliminary data.</text>
</comment>
<gene>
    <name evidence="1" type="ORF">BDD43_0651</name>
</gene>
<organism evidence="1 2">
    <name type="scientific">Mucilaginibacter gracilis</name>
    <dbReference type="NCBI Taxonomy" id="423350"/>
    <lineage>
        <taxon>Bacteria</taxon>
        <taxon>Pseudomonadati</taxon>
        <taxon>Bacteroidota</taxon>
        <taxon>Sphingobacteriia</taxon>
        <taxon>Sphingobacteriales</taxon>
        <taxon>Sphingobacteriaceae</taxon>
        <taxon>Mucilaginibacter</taxon>
    </lineage>
</organism>
<accession>A0A495IUZ0</accession>
<evidence type="ECO:0000313" key="2">
    <source>
        <dbReference type="Proteomes" id="UP000268007"/>
    </source>
</evidence>
<dbReference type="OrthoDB" id="1292386at2"/>
<reference evidence="1 2" key="1">
    <citation type="submission" date="2018-10" db="EMBL/GenBank/DDBJ databases">
        <title>Genomic Encyclopedia of Archaeal and Bacterial Type Strains, Phase II (KMG-II): from individual species to whole genera.</title>
        <authorList>
            <person name="Goeker M."/>
        </authorList>
    </citation>
    <scope>NUCLEOTIDE SEQUENCE [LARGE SCALE GENOMIC DNA]</scope>
    <source>
        <strain evidence="1 2">DSM 18602</strain>
    </source>
</reference>
<protein>
    <submittedName>
        <fullName evidence="1">Uncharacterized protein</fullName>
    </submittedName>
</protein>
<dbReference type="AlphaFoldDB" id="A0A495IUZ0"/>
<dbReference type="RefSeq" id="WP_121196305.1">
    <property type="nucleotide sequence ID" value="NZ_RBKU01000001.1"/>
</dbReference>
<name>A0A495IUZ0_9SPHI</name>
<keyword evidence="2" id="KW-1185">Reference proteome</keyword>
<dbReference type="Proteomes" id="UP000268007">
    <property type="component" value="Unassembled WGS sequence"/>
</dbReference>
<dbReference type="EMBL" id="RBKU01000001">
    <property type="protein sequence ID" value="RKR80530.1"/>
    <property type="molecule type" value="Genomic_DNA"/>
</dbReference>